<reference evidence="7 8" key="1">
    <citation type="submission" date="2017-03" db="EMBL/GenBank/DDBJ databases">
        <title>Paenibacillus larvae genome sequencing.</title>
        <authorList>
            <person name="Dingman D.W."/>
        </authorList>
    </citation>
    <scope>NUCLEOTIDE SEQUENCE [LARGE SCALE GENOMIC DNA]</scope>
    <source>
        <strain evidence="7 8">SAG 10367</strain>
    </source>
</reference>
<keyword evidence="4 5" id="KW-0472">Membrane</keyword>
<dbReference type="RefSeq" id="WP_083041308.1">
    <property type="nucleotide sequence ID" value="NZ_CP020557.1"/>
</dbReference>
<comment type="subcellular location">
    <subcellularLocation>
        <location evidence="1">Membrane</location>
        <topology evidence="1">Multi-pass membrane protein</topology>
    </subcellularLocation>
</comment>
<evidence type="ECO:0000256" key="1">
    <source>
        <dbReference type="ARBA" id="ARBA00004141"/>
    </source>
</evidence>
<evidence type="ECO:0000313" key="8">
    <source>
        <dbReference type="Proteomes" id="UP000192727"/>
    </source>
</evidence>
<feature type="transmembrane region" description="Helical" evidence="5">
    <location>
        <begin position="315"/>
        <end position="336"/>
    </location>
</feature>
<feature type="transmembrane region" description="Helical" evidence="5">
    <location>
        <begin position="62"/>
        <end position="79"/>
    </location>
</feature>
<gene>
    <name evidence="7" type="ORF">B7C51_22515</name>
</gene>
<evidence type="ECO:0000256" key="2">
    <source>
        <dbReference type="ARBA" id="ARBA00022692"/>
    </source>
</evidence>
<feature type="transmembrane region" description="Helical" evidence="5">
    <location>
        <begin position="13"/>
        <end position="31"/>
    </location>
</feature>
<keyword evidence="2 5" id="KW-0812">Transmembrane</keyword>
<proteinExistence type="predicted"/>
<feature type="transmembrane region" description="Helical" evidence="5">
    <location>
        <begin position="233"/>
        <end position="251"/>
    </location>
</feature>
<dbReference type="AlphaFoldDB" id="A0A1V0UXX8"/>
<dbReference type="PANTHER" id="PTHR37422">
    <property type="entry name" value="TEICHURONIC ACID BIOSYNTHESIS PROTEIN TUAE"/>
    <property type="match status" value="1"/>
</dbReference>
<feature type="transmembrane region" description="Helical" evidence="5">
    <location>
        <begin position="348"/>
        <end position="366"/>
    </location>
</feature>
<protein>
    <recommendedName>
        <fullName evidence="6">O-antigen ligase-related domain-containing protein</fullName>
    </recommendedName>
</protein>
<evidence type="ECO:0000256" key="4">
    <source>
        <dbReference type="ARBA" id="ARBA00023136"/>
    </source>
</evidence>
<dbReference type="GO" id="GO:0016020">
    <property type="term" value="C:membrane"/>
    <property type="evidence" value="ECO:0007669"/>
    <property type="project" value="UniProtKB-SubCell"/>
</dbReference>
<dbReference type="Pfam" id="PF04932">
    <property type="entry name" value="Wzy_C"/>
    <property type="match status" value="1"/>
</dbReference>
<evidence type="ECO:0000259" key="6">
    <source>
        <dbReference type="Pfam" id="PF04932"/>
    </source>
</evidence>
<keyword evidence="3 5" id="KW-1133">Transmembrane helix</keyword>
<dbReference type="InterPro" id="IPR051533">
    <property type="entry name" value="WaaL-like"/>
</dbReference>
<evidence type="ECO:0000256" key="5">
    <source>
        <dbReference type="SAM" id="Phobius"/>
    </source>
</evidence>
<dbReference type="PANTHER" id="PTHR37422:SF13">
    <property type="entry name" value="LIPOPOLYSACCHARIDE BIOSYNTHESIS PROTEIN PA4999-RELATED"/>
    <property type="match status" value="1"/>
</dbReference>
<sequence length="398" mass="44582">MNDSIARQTVWPSWHRLFLWLMMPLSAVVFIEPAPYDVFVIIALLVAAMFSFISFSRSLGPSIILLALFVLCNVLPALIEAKQQMLAVKYFAITLYLMFSWLFFTGILNRYKEQALNIILSGYTIGALFSAVLGILAYFHLIPTFDILIKYGRATGLFKDPNVYGPFLVPAVGIALYRSEQSKGIVKTGYLLACLLAALGVLLSFSRAAWGNCALASGIYLLLPQKKARGKRFVTLALLLLLGMPVLTQIIQTPAVNHLFVDRLGLKQYDNNRFGTQKEALEETMDHPFGIGPGQSEKVFDYATHSLYVRVLTEYGIAGSLCFFLFIALSLGRAYVLAMDRNGPYQGYYVLFAALLTGVLFNSFFVDTLHWRHFWLLLALPWIPNPAGASLRWKRGRS</sequence>
<dbReference type="EMBL" id="CP020557">
    <property type="protein sequence ID" value="ARF70026.1"/>
    <property type="molecule type" value="Genomic_DNA"/>
</dbReference>
<feature type="transmembrane region" description="Helical" evidence="5">
    <location>
        <begin position="120"/>
        <end position="141"/>
    </location>
</feature>
<dbReference type="InterPro" id="IPR007016">
    <property type="entry name" value="O-antigen_ligase-rel_domated"/>
</dbReference>
<feature type="transmembrane region" description="Helical" evidence="5">
    <location>
        <begin position="86"/>
        <end position="108"/>
    </location>
</feature>
<evidence type="ECO:0000313" key="7">
    <source>
        <dbReference type="EMBL" id="ARF70026.1"/>
    </source>
</evidence>
<feature type="transmembrane region" description="Helical" evidence="5">
    <location>
        <begin position="38"/>
        <end position="56"/>
    </location>
</feature>
<evidence type="ECO:0000256" key="3">
    <source>
        <dbReference type="ARBA" id="ARBA00022989"/>
    </source>
</evidence>
<feature type="domain" description="O-antigen ligase-related" evidence="6">
    <location>
        <begin position="192"/>
        <end position="324"/>
    </location>
</feature>
<dbReference type="Proteomes" id="UP000192727">
    <property type="component" value="Chromosome"/>
</dbReference>
<accession>A0A1V0UXX8</accession>
<organism evidence="7 8">
    <name type="scientific">Paenibacillus larvae subsp. pulvifaciens</name>
    <dbReference type="NCBI Taxonomy" id="1477"/>
    <lineage>
        <taxon>Bacteria</taxon>
        <taxon>Bacillati</taxon>
        <taxon>Bacillota</taxon>
        <taxon>Bacilli</taxon>
        <taxon>Bacillales</taxon>
        <taxon>Paenibacillaceae</taxon>
        <taxon>Paenibacillus</taxon>
    </lineage>
</organism>
<feature type="transmembrane region" description="Helical" evidence="5">
    <location>
        <begin position="190"/>
        <end position="221"/>
    </location>
</feature>
<name>A0A1V0UXX8_9BACL</name>